<sequence>MKRRTYKIFSSLLKTTIYIVSIWEAANGKNSICCCCGKPFQYEIDFESGVANTKKGIKAIDEVGTQEGEVKLALHLGSGTSSTSDDKPQYASTKWIPKNRENTYNGSRYKNTNIIIEIAPGTGINVDKNGDRLMKLPDRGKFSRLWAERIRTGLTDHLEQLENSNIISHMSSRIKLHHFSPNIRNAINKTCKMEMVHDIKTQLYSIFSQMESVDISHVLLAIKLSISSFFRKGNTTRGQQRVDKITKEFMDLDHQDTHIDPTRITTNNHSAFYIEINNDPKPFIYNSETDPNMIKIEASSSELSISSIPLEKNGGDLGEHIKSCLKSMNNDQNFKCDKCKTELPMNFNDILFHSIVKNQDFQDTDDWHIPKCLPKGRPIISCSRLMLSTTGRYSMQARGIIIIIFMSAKVDINNILKLQVLNDKNSHFIKSSSELIQRMTAFTLPDSVEFITADISKLYLNIDINIVCNKVYDLLVKS</sequence>
<evidence type="ECO:0000313" key="2">
    <source>
        <dbReference type="EMBL" id="KII64308.1"/>
    </source>
</evidence>
<protein>
    <recommendedName>
        <fullName evidence="4">Reverse transcriptase domain-containing protein</fullName>
    </recommendedName>
</protein>
<reference evidence="2 3" key="1">
    <citation type="journal article" date="2014" name="Genome Biol. Evol.">
        <title>The genome of the myxosporean Thelohanellus kitauei shows adaptations to nutrient acquisition within its fish host.</title>
        <authorList>
            <person name="Yang Y."/>
            <person name="Xiong J."/>
            <person name="Zhou Z."/>
            <person name="Huo F."/>
            <person name="Miao W."/>
            <person name="Ran C."/>
            <person name="Liu Y."/>
            <person name="Zhang J."/>
            <person name="Feng J."/>
            <person name="Wang M."/>
            <person name="Wang M."/>
            <person name="Wang L."/>
            <person name="Yao B."/>
        </authorList>
    </citation>
    <scope>NUCLEOTIDE SEQUENCE [LARGE SCALE GENOMIC DNA]</scope>
    <source>
        <strain evidence="2">Wuqing</strain>
    </source>
</reference>
<accession>A0A0C2J584</accession>
<evidence type="ECO:0008006" key="4">
    <source>
        <dbReference type="Google" id="ProtNLM"/>
    </source>
</evidence>
<dbReference type="Proteomes" id="UP000031668">
    <property type="component" value="Unassembled WGS sequence"/>
</dbReference>
<evidence type="ECO:0000313" key="3">
    <source>
        <dbReference type="Proteomes" id="UP000031668"/>
    </source>
</evidence>
<comment type="caution">
    <text evidence="2">The sequence shown here is derived from an EMBL/GenBank/DDBJ whole genome shotgun (WGS) entry which is preliminary data.</text>
</comment>
<dbReference type="OrthoDB" id="10018421at2759"/>
<gene>
    <name evidence="2" type="ORF">RF11_06369</name>
</gene>
<feature type="signal peptide" evidence="1">
    <location>
        <begin position="1"/>
        <end position="28"/>
    </location>
</feature>
<organism evidence="2 3">
    <name type="scientific">Thelohanellus kitauei</name>
    <name type="common">Myxosporean</name>
    <dbReference type="NCBI Taxonomy" id="669202"/>
    <lineage>
        <taxon>Eukaryota</taxon>
        <taxon>Metazoa</taxon>
        <taxon>Cnidaria</taxon>
        <taxon>Myxozoa</taxon>
        <taxon>Myxosporea</taxon>
        <taxon>Bivalvulida</taxon>
        <taxon>Platysporina</taxon>
        <taxon>Myxobolidae</taxon>
        <taxon>Thelohanellus</taxon>
    </lineage>
</organism>
<dbReference type="EMBL" id="JWZT01004333">
    <property type="protein sequence ID" value="KII64308.1"/>
    <property type="molecule type" value="Genomic_DNA"/>
</dbReference>
<keyword evidence="1" id="KW-0732">Signal</keyword>
<proteinExistence type="predicted"/>
<feature type="chain" id="PRO_5002151053" description="Reverse transcriptase domain-containing protein" evidence="1">
    <location>
        <begin position="29"/>
        <end position="478"/>
    </location>
</feature>
<keyword evidence="3" id="KW-1185">Reference proteome</keyword>
<name>A0A0C2J584_THEKT</name>
<evidence type="ECO:0000256" key="1">
    <source>
        <dbReference type="SAM" id="SignalP"/>
    </source>
</evidence>
<dbReference type="AlphaFoldDB" id="A0A0C2J584"/>